<feature type="disulfide bond" evidence="12">
    <location>
        <begin position="975"/>
        <end position="985"/>
    </location>
</feature>
<evidence type="ECO:0000256" key="1">
    <source>
        <dbReference type="ARBA" id="ARBA00004251"/>
    </source>
</evidence>
<feature type="domain" description="SRCR" evidence="14">
    <location>
        <begin position="107"/>
        <end position="207"/>
    </location>
</feature>
<dbReference type="FunFam" id="3.10.250.10:FF:000002">
    <property type="entry name" value="Scavenger receptor cysteine-rich type 1 protein M130"/>
    <property type="match status" value="4"/>
</dbReference>
<feature type="disulfide bond" evidence="12">
    <location>
        <begin position="793"/>
        <end position="857"/>
    </location>
</feature>
<evidence type="ECO:0000256" key="10">
    <source>
        <dbReference type="ARBA" id="ARBA00023157"/>
    </source>
</evidence>
<feature type="disulfide bond" evidence="12">
    <location>
        <begin position="176"/>
        <end position="186"/>
    </location>
</feature>
<evidence type="ECO:0000256" key="9">
    <source>
        <dbReference type="ARBA" id="ARBA00023136"/>
    </source>
</evidence>
<dbReference type="SUPFAM" id="SSF56487">
    <property type="entry name" value="SRCR-like"/>
    <property type="match status" value="11"/>
</dbReference>
<dbReference type="Proteomes" id="UP000018468">
    <property type="component" value="Linkage group LG9"/>
</dbReference>
<evidence type="ECO:0000259" key="14">
    <source>
        <dbReference type="PROSITE" id="PS50287"/>
    </source>
</evidence>
<dbReference type="Ensembl" id="ENSLOCT00000009533.1">
    <property type="protein sequence ID" value="ENSLOCP00000009522.1"/>
    <property type="gene ID" value="ENSLOCG00000007834.1"/>
</dbReference>
<feature type="domain" description="SRCR" evidence="14">
    <location>
        <begin position="212"/>
        <end position="313"/>
    </location>
</feature>
<feature type="disulfide bond" evidence="12">
    <location>
        <begin position="806"/>
        <end position="867"/>
    </location>
</feature>
<feature type="domain" description="SRCR" evidence="14">
    <location>
        <begin position="350"/>
        <end position="448"/>
    </location>
</feature>
<comment type="subcellular location">
    <subcellularLocation>
        <location evidence="1">Cell membrane</location>
        <topology evidence="1">Single-pass type I membrane protein</topology>
    </subcellularLocation>
    <subcellularLocation>
        <location evidence="2">Secreted</location>
    </subcellularLocation>
</comment>
<dbReference type="EMBL" id="AHAT01027067">
    <property type="status" value="NOT_ANNOTATED_CDS"/>
    <property type="molecule type" value="Genomic_DNA"/>
</dbReference>
<evidence type="ECO:0000256" key="12">
    <source>
        <dbReference type="PROSITE-ProRule" id="PRU00196"/>
    </source>
</evidence>
<name>W5MMB3_LEPOC</name>
<dbReference type="Pfam" id="PF00530">
    <property type="entry name" value="SRCR"/>
    <property type="match status" value="11"/>
</dbReference>
<reference evidence="15" key="3">
    <citation type="submission" date="2025-09" db="UniProtKB">
        <authorList>
            <consortium name="Ensembl"/>
        </authorList>
    </citation>
    <scope>IDENTIFICATION</scope>
</reference>
<keyword evidence="6" id="KW-0732">Signal</keyword>
<dbReference type="PROSITE" id="PS00420">
    <property type="entry name" value="SRCR_1"/>
    <property type="match status" value="2"/>
</dbReference>
<feature type="disulfide bond" evidence="12">
    <location>
        <begin position="688"/>
        <end position="752"/>
    </location>
</feature>
<evidence type="ECO:0000256" key="6">
    <source>
        <dbReference type="ARBA" id="ARBA00022729"/>
    </source>
</evidence>
<feature type="disulfide bond" evidence="12">
    <location>
        <begin position="701"/>
        <end position="762"/>
    </location>
</feature>
<dbReference type="eggNOG" id="ENOG502QQ5W">
    <property type="taxonomic scope" value="Eukaryota"/>
</dbReference>
<comment type="caution">
    <text evidence="12">Lacks conserved residue(s) required for the propagation of feature annotation.</text>
</comment>
<dbReference type="STRING" id="7918.ENSLOCP00000009522"/>
<dbReference type="FunFam" id="3.10.250.10:FF:000004">
    <property type="entry name" value="Scavenger receptor cysteine-rich type 1 protein M130"/>
    <property type="match status" value="2"/>
</dbReference>
<dbReference type="PANTHER" id="PTHR19331:SF22">
    <property type="entry name" value="DELETED IN MALIGNANT BRAIN TUMORS 1 PROTEIN"/>
    <property type="match status" value="1"/>
</dbReference>
<keyword evidence="8 13" id="KW-1133">Transmembrane helix</keyword>
<evidence type="ECO:0000256" key="2">
    <source>
        <dbReference type="ARBA" id="ARBA00004613"/>
    </source>
</evidence>
<keyword evidence="16" id="KW-1185">Reference proteome</keyword>
<feature type="disulfide bond" evidence="12">
    <location>
        <begin position="931"/>
        <end position="995"/>
    </location>
</feature>
<keyword evidence="5 13" id="KW-0812">Transmembrane</keyword>
<feature type="disulfide bond" evidence="12">
    <location>
        <begin position="1194"/>
        <end position="1204"/>
    </location>
</feature>
<feature type="disulfide bond" evidence="12">
    <location>
        <begin position="40"/>
        <end position="101"/>
    </location>
</feature>
<proteinExistence type="predicted"/>
<feature type="domain" description="SRCR" evidence="14">
    <location>
        <begin position="2"/>
        <end position="102"/>
    </location>
</feature>
<feature type="domain" description="SRCR" evidence="14">
    <location>
        <begin position="906"/>
        <end position="1006"/>
    </location>
</feature>
<dbReference type="InterPro" id="IPR001190">
    <property type="entry name" value="SRCR"/>
</dbReference>
<feature type="disulfide bond" evidence="12">
    <location>
        <begin position="238"/>
        <end position="302"/>
    </location>
</feature>
<dbReference type="GeneTree" id="ENSGT00940000163299"/>
<feature type="domain" description="SRCR" evidence="14">
    <location>
        <begin position="558"/>
        <end position="658"/>
    </location>
</feature>
<feature type="domain" description="SRCR" evidence="14">
    <location>
        <begin position="663"/>
        <end position="763"/>
    </location>
</feature>
<feature type="transmembrane region" description="Helical" evidence="13">
    <location>
        <begin position="1252"/>
        <end position="1274"/>
    </location>
</feature>
<feature type="disulfide bond" evidence="12">
    <location>
        <begin position="419"/>
        <end position="429"/>
    </location>
</feature>
<evidence type="ECO:0000256" key="13">
    <source>
        <dbReference type="SAM" id="Phobius"/>
    </source>
</evidence>
<feature type="domain" description="SRCR" evidence="14">
    <location>
        <begin position="870"/>
        <end position="901"/>
    </location>
</feature>
<evidence type="ECO:0000313" key="16">
    <source>
        <dbReference type="Proteomes" id="UP000018468"/>
    </source>
</evidence>
<feature type="disulfide bond" evidence="12">
    <location>
        <begin position="732"/>
        <end position="742"/>
    </location>
</feature>
<dbReference type="PROSITE" id="PS50287">
    <property type="entry name" value="SRCR_2"/>
    <property type="match status" value="12"/>
</dbReference>
<feature type="disulfide bond" evidence="12">
    <location>
        <begin position="1150"/>
        <end position="1214"/>
    </location>
</feature>
<feature type="disulfide bond" evidence="12">
    <location>
        <begin position="282"/>
        <end position="292"/>
    </location>
</feature>
<evidence type="ECO:0000256" key="3">
    <source>
        <dbReference type="ARBA" id="ARBA00022475"/>
    </source>
</evidence>
<evidence type="ECO:0000256" key="5">
    <source>
        <dbReference type="ARBA" id="ARBA00022692"/>
    </source>
</evidence>
<dbReference type="EMBL" id="AHAT01027065">
    <property type="status" value="NOT_ANNOTATED_CDS"/>
    <property type="molecule type" value="Genomic_DNA"/>
</dbReference>
<protein>
    <submittedName>
        <fullName evidence="15">Si:dkey-21h14.12</fullName>
    </submittedName>
</protein>
<sequence>DVRLVGGAHACEGRVEVLHAGQWGTVCDDGWELNNAAVVCRQLGCGSAVSAPGGARFGPGSGPVWLDGVSCEGTEVTLSRCVSEGWSNMNCDHSEDAGVICSAEQGVRLASGIHLCFGRVEVLSEQTWGTVCETDLDWPDAEVICRQESCGRAKEVLGGAYFGEGRGLIRAEVRRCRGDETHLSFCPLSTRGNQSCTHRSDVSVLCTGYTGLRLVGGPDPCSGRVELQWRGEEWAGVCGRHWDLRDASVLCRQLDCGVAVAAAGPGALGVGSGAAWRDHFDCEGSEDRLMACRGFALGQGECPPGARAEVTCSGDSRVRTARGSCIVKPPRVIGSSALLSSGSSFPLRDVRLSAGASRCEGRVEVHHGGTWGRVVQDSWGPGEASVVCRQLGCGAAVDVFGSSQYGTGEGSVCLTGIRCSGGESHLGNCSSPRTQRCRTESSVAVVCSHHRALRLAGGPDGCAGRLEVYHRGSWGTVCDDSWGPARVQMWCQAIKCSSHENTNSSLPKAVQSKKRACLGVSCRRSEKARLGVIGDGWERIRTTPSKERFIKLMSSSDVRLVGSTSPCAGRVEVLHAGQWVTVDGEGWDASASAVVCRQLGCGPAMTAPGGAHSGKGSGKVWPRRASCTGTEAALRDCRLQEVKYFVYNHEADAGVLCSDHLGVRLRGGGGRCSGRVEIQRAETWGTVCDADFDWPDAEVVCRQLDCGIPSEVLGAARFGGGQGRVWAEEFLCQGDEPLLYSCPKAATQSLNCSHDNDVGLVCSGYSDYRLVNGSDSCSGRVELQLRGDWGTVCDRHWGLRDASALCWQLRCGAAVAAPGGASFGAGSGPVWKDHFNCDGSEAHLSKCPVFSLGEGACSHANDAGAVCSGIRCSGGESHLGNCSSPRTQRCRTESSVAVVCSHHRALRLAGGPDGCAGRLEVYHRGSWGTVCDDSWGPADSQVVCRQLQCGTALGDRGPASFGPGTGQIWLDEVGCTGNESSLWECPSAGWGQHDCGHKEDVAVVCSEHKQLRLSGGCSGQVELFYNGSWGSVCFNDMTDLAATVICHQLGCGDGAGIRETASRLTDVPRWLDRVQCEVQDFSLWQCRSSPWDPDHCWSTEVAEVTCSGQRSRELGGAMRQEHCSGLRLVGPSNCSGRVEVRFEGSWGTVCDDSWDLQDAQVVCRQLGCGAAVRAVGDASFGRGHGAIWLDEVKCAGDERHLWDCCRSPLGQSDCAHKEDAGVVCTGLKASMLAFCSPGVAVSTPQAQSTIPMVSFLVLGALLFVVLVLCAGQVYQNRELRRVIAERDLTGSPDAVYEELDYKFGREE</sequence>
<feature type="disulfide bond" evidence="12">
    <location>
        <begin position="1076"/>
        <end position="1086"/>
    </location>
</feature>
<dbReference type="PRINTS" id="PR00258">
    <property type="entry name" value="SPERACTRCPTR"/>
</dbReference>
<dbReference type="FunFam" id="3.10.250.10:FF:000006">
    <property type="entry name" value="neurotrypsin isoform X2"/>
    <property type="match status" value="2"/>
</dbReference>
<feature type="domain" description="SRCR" evidence="14">
    <location>
        <begin position="1126"/>
        <end position="1225"/>
    </location>
</feature>
<dbReference type="InParanoid" id="W5MMB3"/>
<feature type="disulfide bond" evidence="12">
    <location>
        <begin position="145"/>
        <end position="206"/>
    </location>
</feature>
<feature type="disulfide bond" evidence="12">
    <location>
        <begin position="27"/>
        <end position="91"/>
    </location>
</feature>
<dbReference type="FunFam" id="3.10.250.10:FF:000012">
    <property type="entry name" value="CD163 molecule like 1"/>
    <property type="match status" value="1"/>
</dbReference>
<dbReference type="HOGENOM" id="CLU_258747_0_0_1"/>
<feature type="disulfide bond" evidence="12">
    <location>
        <begin position="872"/>
        <end position="882"/>
    </location>
</feature>
<feature type="disulfide bond" evidence="12">
    <location>
        <begin position="132"/>
        <end position="196"/>
    </location>
</feature>
<feature type="disulfide bond" evidence="12">
    <location>
        <begin position="1163"/>
        <end position="1224"/>
    </location>
</feature>
<feature type="disulfide bond" evidence="12">
    <location>
        <begin position="596"/>
        <end position="657"/>
    </location>
</feature>
<reference evidence="15" key="2">
    <citation type="submission" date="2025-08" db="UniProtKB">
        <authorList>
            <consortium name="Ensembl"/>
        </authorList>
    </citation>
    <scope>IDENTIFICATION</scope>
</reference>
<dbReference type="EMBL" id="AHAT01027066">
    <property type="status" value="NOT_ANNOTATED_CDS"/>
    <property type="molecule type" value="Genomic_DNA"/>
</dbReference>
<keyword evidence="3" id="KW-1003">Cell membrane</keyword>
<accession>W5MMB3</accession>
<feature type="disulfide bond" evidence="12">
    <location>
        <begin position="627"/>
        <end position="637"/>
    </location>
</feature>
<reference evidence="16" key="1">
    <citation type="submission" date="2011-12" db="EMBL/GenBank/DDBJ databases">
        <title>The Draft Genome of Lepisosteus oculatus.</title>
        <authorList>
            <consortium name="The Broad Institute Genome Assembly &amp; Analysis Group"/>
            <consortium name="Computational R&amp;D Group"/>
            <consortium name="and Sequencing Platform"/>
            <person name="Di Palma F."/>
            <person name="Alfoldi J."/>
            <person name="Johnson J."/>
            <person name="Berlin A."/>
            <person name="Gnerre S."/>
            <person name="Jaffe D."/>
            <person name="MacCallum I."/>
            <person name="Young S."/>
            <person name="Walker B.J."/>
            <person name="Lander E.S."/>
            <person name="Lindblad-Toh K."/>
        </authorList>
    </citation>
    <scope>NUCLEOTIDE SEQUENCE [LARGE SCALE GENOMIC DNA]</scope>
</reference>
<organism evidence="15 16">
    <name type="scientific">Lepisosteus oculatus</name>
    <name type="common">Spotted gar</name>
    <dbReference type="NCBI Taxonomy" id="7918"/>
    <lineage>
        <taxon>Eukaryota</taxon>
        <taxon>Metazoa</taxon>
        <taxon>Chordata</taxon>
        <taxon>Craniata</taxon>
        <taxon>Vertebrata</taxon>
        <taxon>Euteleostomi</taxon>
        <taxon>Actinopterygii</taxon>
        <taxon>Neopterygii</taxon>
        <taxon>Holostei</taxon>
        <taxon>Semionotiformes</taxon>
        <taxon>Lepisosteidae</taxon>
        <taxon>Lepisosteus</taxon>
    </lineage>
</organism>
<feature type="domain" description="SRCR" evidence="14">
    <location>
        <begin position="453"/>
        <end position="530"/>
    </location>
</feature>
<dbReference type="FunFam" id="3.10.250.10:FF:000031">
    <property type="entry name" value="RIKEN cDNA 5830411N06, isoform CRA_a"/>
    <property type="match status" value="1"/>
</dbReference>
<keyword evidence="9 13" id="KW-0472">Membrane</keyword>
<evidence type="ECO:0000256" key="8">
    <source>
        <dbReference type="ARBA" id="ARBA00022989"/>
    </source>
</evidence>
<keyword evidence="11" id="KW-0325">Glycoprotein</keyword>
<dbReference type="GO" id="GO:0005886">
    <property type="term" value="C:plasma membrane"/>
    <property type="evidence" value="ECO:0007669"/>
    <property type="project" value="UniProtKB-SubCell"/>
</dbReference>
<evidence type="ECO:0000313" key="15">
    <source>
        <dbReference type="Ensembl" id="ENSLOCP00000009522.1"/>
    </source>
</evidence>
<feature type="disulfide bond" evidence="12">
    <location>
        <begin position="251"/>
        <end position="312"/>
    </location>
</feature>
<keyword evidence="10 12" id="KW-1015">Disulfide bond</keyword>
<dbReference type="Gene3D" id="3.10.250.10">
    <property type="entry name" value="SRCR-like domain"/>
    <property type="match status" value="11"/>
</dbReference>
<dbReference type="OMA" id="SGDFISW"/>
<dbReference type="GO" id="GO:0005576">
    <property type="term" value="C:extracellular region"/>
    <property type="evidence" value="ECO:0007669"/>
    <property type="project" value="UniProtKB-SubCell"/>
</dbReference>
<dbReference type="PANTHER" id="PTHR19331">
    <property type="entry name" value="SCAVENGER RECEPTOR DOMAIN-CONTAINING"/>
    <property type="match status" value="1"/>
</dbReference>
<keyword evidence="4" id="KW-0964">Secreted</keyword>
<feature type="disulfide bond" evidence="12">
    <location>
        <begin position="944"/>
        <end position="1005"/>
    </location>
</feature>
<keyword evidence="7" id="KW-0677">Repeat</keyword>
<dbReference type="InterPro" id="IPR036772">
    <property type="entry name" value="SRCR-like_dom_sf"/>
</dbReference>
<feature type="domain" description="SRCR" evidence="14">
    <location>
        <begin position="768"/>
        <end position="868"/>
    </location>
</feature>
<evidence type="ECO:0000256" key="4">
    <source>
        <dbReference type="ARBA" id="ARBA00022525"/>
    </source>
</evidence>
<evidence type="ECO:0000256" key="7">
    <source>
        <dbReference type="ARBA" id="ARBA00022737"/>
    </source>
</evidence>
<dbReference type="SMART" id="SM00202">
    <property type="entry name" value="SR"/>
    <property type="match status" value="11"/>
</dbReference>
<feature type="domain" description="SRCR" evidence="14">
    <location>
        <begin position="1011"/>
        <end position="1107"/>
    </location>
</feature>
<feature type="disulfide bond" evidence="12">
    <location>
        <begin position="837"/>
        <end position="847"/>
    </location>
</feature>
<feature type="disulfide bond" evidence="12">
    <location>
        <begin position="71"/>
        <end position="81"/>
    </location>
</feature>
<evidence type="ECO:0000256" key="11">
    <source>
        <dbReference type="ARBA" id="ARBA00023180"/>
    </source>
</evidence>
<dbReference type="GO" id="GO:0005737">
    <property type="term" value="C:cytoplasm"/>
    <property type="evidence" value="ECO:0007669"/>
    <property type="project" value="UniProtKB-ARBA"/>
</dbReference>